<dbReference type="PANTHER" id="PTHR31642">
    <property type="entry name" value="TRICHOTHECENE 3-O-ACETYLTRANSFERASE"/>
    <property type="match status" value="1"/>
</dbReference>
<name>A0ABQ9KT42_HEVBR</name>
<sequence>MLPLTLHTPLSGVRISSVVPAEKTGDDDADHPITNMGLALKLHYIRGVYFFSAEAVEGLTIYDLKKPMFPWLALFYTASGRIRRSETGRPFIKCNDGGVRIVEAHCEKTIEELLLARNNDHHFSVDSFLAHDQVLGPDLGFSPLVYIQFTWFKCGGMSVGLSWAHVLGDPFSASTFINMWGQSMKGHVPSKSLPLPRPKKPEFPLSTIIKEPFSLKRVDPVGDYWLTTNNCKMETHYFHFTGKQLDDIVSNISSLVQPVKISHFEVISAMIWKSLSKVRGDSGPRIVTFCTRISRTSETDENEVPSNKIVFSIARTDINPAKGDLQELAALIAEKQEEENSLIEETIESGKGEYMVYGTNLTFVNLEQADIYGLELKGHKPVFAYYTIKGVGDEGAVLVLPRKGNGSDKRGAGRTVNVILPENQLAGLKNELRKEWGIV</sequence>
<dbReference type="InterPro" id="IPR023213">
    <property type="entry name" value="CAT-like_dom_sf"/>
</dbReference>
<dbReference type="InterPro" id="IPR050317">
    <property type="entry name" value="Plant_Fungal_Acyltransferase"/>
</dbReference>
<reference evidence="2" key="1">
    <citation type="journal article" date="2023" name="Plant Biotechnol. J.">
        <title>Chromosome-level wild Hevea brasiliensis genome provides new tools for genomic-assisted breeding and valuable loci to elevate rubber yield.</title>
        <authorList>
            <person name="Cheng H."/>
            <person name="Song X."/>
            <person name="Hu Y."/>
            <person name="Wu T."/>
            <person name="Yang Q."/>
            <person name="An Z."/>
            <person name="Feng S."/>
            <person name="Deng Z."/>
            <person name="Wu W."/>
            <person name="Zeng X."/>
            <person name="Tu M."/>
            <person name="Wang X."/>
            <person name="Huang H."/>
        </authorList>
    </citation>
    <scope>NUCLEOTIDE SEQUENCE</scope>
    <source>
        <strain evidence="2">MT/VB/25A 57/8</strain>
    </source>
</reference>
<dbReference type="Pfam" id="PF02458">
    <property type="entry name" value="Transferase"/>
    <property type="match status" value="1"/>
</dbReference>
<dbReference type="Proteomes" id="UP001174677">
    <property type="component" value="Chromosome 16"/>
</dbReference>
<keyword evidence="3" id="KW-1185">Reference proteome</keyword>
<accession>A0ABQ9KT42</accession>
<evidence type="ECO:0000313" key="2">
    <source>
        <dbReference type="EMBL" id="KAJ9146535.1"/>
    </source>
</evidence>
<protein>
    <submittedName>
        <fullName evidence="2">Uncharacterized protein</fullName>
    </submittedName>
</protein>
<proteinExistence type="inferred from homology"/>
<gene>
    <name evidence="2" type="ORF">P3X46_028785</name>
</gene>
<comment type="caution">
    <text evidence="2">The sequence shown here is derived from an EMBL/GenBank/DDBJ whole genome shotgun (WGS) entry which is preliminary data.</text>
</comment>
<organism evidence="2 3">
    <name type="scientific">Hevea brasiliensis</name>
    <name type="common">Para rubber tree</name>
    <name type="synonym">Siphonia brasiliensis</name>
    <dbReference type="NCBI Taxonomy" id="3981"/>
    <lineage>
        <taxon>Eukaryota</taxon>
        <taxon>Viridiplantae</taxon>
        <taxon>Streptophyta</taxon>
        <taxon>Embryophyta</taxon>
        <taxon>Tracheophyta</taxon>
        <taxon>Spermatophyta</taxon>
        <taxon>Magnoliopsida</taxon>
        <taxon>eudicotyledons</taxon>
        <taxon>Gunneridae</taxon>
        <taxon>Pentapetalae</taxon>
        <taxon>rosids</taxon>
        <taxon>fabids</taxon>
        <taxon>Malpighiales</taxon>
        <taxon>Euphorbiaceae</taxon>
        <taxon>Crotonoideae</taxon>
        <taxon>Micrandreae</taxon>
        <taxon>Hevea</taxon>
    </lineage>
</organism>
<comment type="similarity">
    <text evidence="1">Belongs to the plant acyltransferase family.</text>
</comment>
<dbReference type="EMBL" id="JARPOI010000016">
    <property type="protein sequence ID" value="KAJ9146535.1"/>
    <property type="molecule type" value="Genomic_DNA"/>
</dbReference>
<evidence type="ECO:0000256" key="1">
    <source>
        <dbReference type="ARBA" id="ARBA00009861"/>
    </source>
</evidence>
<evidence type="ECO:0000313" key="3">
    <source>
        <dbReference type="Proteomes" id="UP001174677"/>
    </source>
</evidence>
<dbReference type="PANTHER" id="PTHR31642:SF259">
    <property type="entry name" value="PROTEIN ECERIFERUM 2"/>
    <property type="match status" value="1"/>
</dbReference>
<dbReference type="Gene3D" id="3.30.559.10">
    <property type="entry name" value="Chloramphenicol acetyltransferase-like domain"/>
    <property type="match status" value="2"/>
</dbReference>